<dbReference type="GO" id="GO:0046872">
    <property type="term" value="F:metal ion binding"/>
    <property type="evidence" value="ECO:0007669"/>
    <property type="project" value="UniProtKB-KW"/>
</dbReference>
<keyword evidence="2" id="KW-0813">Transport</keyword>
<feature type="signal peptide" evidence="5">
    <location>
        <begin position="1"/>
        <end position="19"/>
    </location>
</feature>
<comment type="subcellular location">
    <subcellularLocation>
        <location evidence="1">Cell envelope</location>
    </subcellularLocation>
</comment>
<proteinExistence type="predicted"/>
<dbReference type="PANTHER" id="PTHR42953">
    <property type="entry name" value="HIGH-AFFINITY ZINC UPTAKE SYSTEM PROTEIN ZNUA-RELATED"/>
    <property type="match status" value="1"/>
</dbReference>
<evidence type="ECO:0000256" key="5">
    <source>
        <dbReference type="SAM" id="SignalP"/>
    </source>
</evidence>
<dbReference type="InterPro" id="IPR050492">
    <property type="entry name" value="Bact_metal-bind_prot9"/>
</dbReference>
<dbReference type="GO" id="GO:0030313">
    <property type="term" value="C:cell envelope"/>
    <property type="evidence" value="ECO:0007669"/>
    <property type="project" value="UniProtKB-SubCell"/>
</dbReference>
<protein>
    <submittedName>
        <fullName evidence="6">Zinc/manganese transport system substrate-binding protein</fullName>
    </submittedName>
</protein>
<keyword evidence="4 5" id="KW-0732">Signal</keyword>
<dbReference type="AlphaFoldDB" id="A0A2C9A0V0"/>
<evidence type="ECO:0000313" key="6">
    <source>
        <dbReference type="EMBL" id="SOE72377.1"/>
    </source>
</evidence>
<keyword evidence="3" id="KW-0479">Metal-binding</keyword>
<dbReference type="PANTHER" id="PTHR42953:SF1">
    <property type="entry name" value="METAL-BINDING PROTEIN HI_0362-RELATED"/>
    <property type="match status" value="1"/>
</dbReference>
<evidence type="ECO:0000256" key="2">
    <source>
        <dbReference type="ARBA" id="ARBA00022448"/>
    </source>
</evidence>
<dbReference type="Pfam" id="PF01297">
    <property type="entry name" value="ZnuA"/>
    <property type="match status" value="1"/>
</dbReference>
<evidence type="ECO:0000256" key="3">
    <source>
        <dbReference type="ARBA" id="ARBA00022723"/>
    </source>
</evidence>
<dbReference type="PROSITE" id="PS51257">
    <property type="entry name" value="PROKAR_LIPOPROTEIN"/>
    <property type="match status" value="1"/>
</dbReference>
<name>A0A2C9A0V0_9MICO</name>
<keyword evidence="7" id="KW-1185">Reference proteome</keyword>
<evidence type="ECO:0000313" key="7">
    <source>
        <dbReference type="Proteomes" id="UP000219440"/>
    </source>
</evidence>
<accession>A0A2C9A0V0</accession>
<dbReference type="Proteomes" id="UP000219440">
    <property type="component" value="Unassembled WGS sequence"/>
</dbReference>
<sequence>MRRTLPVLATVAIVSLGLAGCSATPAPESAGVSIVATTTVYGDIAQAIVGDFGTVTSLIGESTVDPHSFEASARDQLAIADADLVIANGGGYDPFVEALVEASGTNAVVLEAVTASGLSETTEPVDGFNEHVWYSFPGMTGVVARIADELSTIDPENAATFATNAADLTTQIEGLETRAAALKQEADGGGAAVTEPVPLYLLEAVGLENLTPHDFTEAIEEGSDVPPLAFEQTVNLFTDGDVRILGYNDQTASPETERVRQAAESADVPVVVFTETLPEGADYVSWMTDNLDELARALRL</sequence>
<dbReference type="EMBL" id="OCST01000005">
    <property type="protein sequence ID" value="SOE72377.1"/>
    <property type="molecule type" value="Genomic_DNA"/>
</dbReference>
<evidence type="ECO:0000256" key="1">
    <source>
        <dbReference type="ARBA" id="ARBA00004196"/>
    </source>
</evidence>
<dbReference type="GO" id="GO:0030001">
    <property type="term" value="P:metal ion transport"/>
    <property type="evidence" value="ECO:0007669"/>
    <property type="project" value="InterPro"/>
</dbReference>
<reference evidence="6 7" key="1">
    <citation type="submission" date="2017-09" db="EMBL/GenBank/DDBJ databases">
        <authorList>
            <person name="Ehlers B."/>
            <person name="Leendertz F.H."/>
        </authorList>
    </citation>
    <scope>NUCLEOTIDE SEQUENCE [LARGE SCALE GENOMIC DNA]</scope>
    <source>
        <strain evidence="6 7">CGMCC 1.05381</strain>
    </source>
</reference>
<gene>
    <name evidence="6" type="ORF">SAMN06296378_2475</name>
</gene>
<dbReference type="Gene3D" id="3.40.50.1980">
    <property type="entry name" value="Nitrogenase molybdenum iron protein domain"/>
    <property type="match status" value="2"/>
</dbReference>
<dbReference type="OrthoDB" id="5296019at2"/>
<dbReference type="InterPro" id="IPR006127">
    <property type="entry name" value="ZnuA-like"/>
</dbReference>
<feature type="chain" id="PRO_5038597957" evidence="5">
    <location>
        <begin position="20"/>
        <end position="300"/>
    </location>
</feature>
<organism evidence="6 7">
    <name type="scientific">Salinibacterium xinjiangense</name>
    <dbReference type="NCBI Taxonomy" id="386302"/>
    <lineage>
        <taxon>Bacteria</taxon>
        <taxon>Bacillati</taxon>
        <taxon>Actinomycetota</taxon>
        <taxon>Actinomycetes</taxon>
        <taxon>Micrococcales</taxon>
        <taxon>Microbacteriaceae</taxon>
        <taxon>Salinibacterium</taxon>
    </lineage>
</organism>
<dbReference type="SUPFAM" id="SSF53807">
    <property type="entry name" value="Helical backbone' metal receptor"/>
    <property type="match status" value="1"/>
</dbReference>
<evidence type="ECO:0000256" key="4">
    <source>
        <dbReference type="ARBA" id="ARBA00022729"/>
    </source>
</evidence>
<dbReference type="RefSeq" id="WP_097061550.1">
    <property type="nucleotide sequence ID" value="NZ_BMLC01000004.1"/>
</dbReference>